<evidence type="ECO:0000259" key="4">
    <source>
        <dbReference type="PROSITE" id="PS50932"/>
    </source>
</evidence>
<dbReference type="EMBL" id="QSGO01000007">
    <property type="protein sequence ID" value="RHB34988.1"/>
    <property type="molecule type" value="Genomic_DNA"/>
</dbReference>
<dbReference type="SUPFAM" id="SSF47413">
    <property type="entry name" value="lambda repressor-like DNA-binding domains"/>
    <property type="match status" value="1"/>
</dbReference>
<dbReference type="SMART" id="SM00354">
    <property type="entry name" value="HTH_LACI"/>
    <property type="match status" value="1"/>
</dbReference>
<evidence type="ECO:0000313" key="6">
    <source>
        <dbReference type="Proteomes" id="UP000284379"/>
    </source>
</evidence>
<feature type="domain" description="HTH lacI-type" evidence="4">
    <location>
        <begin position="8"/>
        <end position="62"/>
    </location>
</feature>
<organism evidence="5 6">
    <name type="scientific">Bacteroides nordii</name>
    <dbReference type="NCBI Taxonomy" id="291645"/>
    <lineage>
        <taxon>Bacteria</taxon>
        <taxon>Pseudomonadati</taxon>
        <taxon>Bacteroidota</taxon>
        <taxon>Bacteroidia</taxon>
        <taxon>Bacteroidales</taxon>
        <taxon>Bacteroidaceae</taxon>
        <taxon>Bacteroides</taxon>
    </lineage>
</organism>
<evidence type="ECO:0000256" key="1">
    <source>
        <dbReference type="ARBA" id="ARBA00023015"/>
    </source>
</evidence>
<evidence type="ECO:0000256" key="2">
    <source>
        <dbReference type="ARBA" id="ARBA00023125"/>
    </source>
</evidence>
<dbReference type="PANTHER" id="PTHR30146">
    <property type="entry name" value="LACI-RELATED TRANSCRIPTIONAL REPRESSOR"/>
    <property type="match status" value="1"/>
</dbReference>
<dbReference type="InterPro" id="IPR000843">
    <property type="entry name" value="HTH_LacI"/>
</dbReference>
<dbReference type="SUPFAM" id="SSF53822">
    <property type="entry name" value="Periplasmic binding protein-like I"/>
    <property type="match status" value="1"/>
</dbReference>
<keyword evidence="2 5" id="KW-0238">DNA-binding</keyword>
<dbReference type="InterPro" id="IPR025997">
    <property type="entry name" value="SBP_2_dom"/>
</dbReference>
<protein>
    <submittedName>
        <fullName evidence="5">LacI family DNA-binding transcriptional regulator</fullName>
    </submittedName>
</protein>
<dbReference type="CDD" id="cd06307">
    <property type="entry name" value="PBP1_sugar_binding"/>
    <property type="match status" value="1"/>
</dbReference>
<evidence type="ECO:0000313" key="5">
    <source>
        <dbReference type="EMBL" id="RHB34988.1"/>
    </source>
</evidence>
<dbReference type="RefSeq" id="WP_002559794.1">
    <property type="nucleotide sequence ID" value="NZ_CABJFV010000007.1"/>
</dbReference>
<proteinExistence type="predicted"/>
<dbReference type="Pfam" id="PF00356">
    <property type="entry name" value="LacI"/>
    <property type="match status" value="1"/>
</dbReference>
<dbReference type="PANTHER" id="PTHR30146:SF144">
    <property type="entry name" value="LACI-FAMILY TRANSCRIPTION REGULATOR"/>
    <property type="match status" value="1"/>
</dbReference>
<dbReference type="Gene3D" id="1.10.260.40">
    <property type="entry name" value="lambda repressor-like DNA-binding domains"/>
    <property type="match status" value="1"/>
</dbReference>
<keyword evidence="1" id="KW-0805">Transcription regulation</keyword>
<dbReference type="PROSITE" id="PS50932">
    <property type="entry name" value="HTH_LACI_2"/>
    <property type="match status" value="1"/>
</dbReference>
<dbReference type="Proteomes" id="UP000284379">
    <property type="component" value="Unassembled WGS sequence"/>
</dbReference>
<dbReference type="CDD" id="cd01392">
    <property type="entry name" value="HTH_LacI"/>
    <property type="match status" value="1"/>
</dbReference>
<dbReference type="InterPro" id="IPR010982">
    <property type="entry name" value="Lambda_DNA-bd_dom_sf"/>
</dbReference>
<accession>A0A413VMW8</accession>
<evidence type="ECO:0000256" key="3">
    <source>
        <dbReference type="ARBA" id="ARBA00023163"/>
    </source>
</evidence>
<dbReference type="Pfam" id="PF13407">
    <property type="entry name" value="Peripla_BP_4"/>
    <property type="match status" value="1"/>
</dbReference>
<dbReference type="InterPro" id="IPR028082">
    <property type="entry name" value="Peripla_BP_I"/>
</dbReference>
<dbReference type="AlphaFoldDB" id="A0A413VMW8"/>
<gene>
    <name evidence="5" type="ORF">DW888_11065</name>
</gene>
<sequence length="354" mass="40692">MNKLPDRIRIKDIARLADVSVGTVDRVIHGRSGVSESSRKRVEEILKQLDYQPNMYASALASNKKYSFACLLPQHLEGEYWTDVEKGISKALSTYSDFNTTVKTTYYDPYDYQSFVNASDAIIAQHPDGVMVAPTVREYTRIFTGQLAELDIPYIYIDSNIKDIPPLAFFGQNSRQSGYFAARMLMLLAGNEKEIVIFRKIHEGIVGSNQQENREKGFRQYMKEHHPACNILELDLHAERNDEDALMLDNFFREHPTVRNGITFNSKVYIVGEYLQTREKNNFNLIGYDLLERNVACLKQGSVYFLIAQQPELQGYNGIKALCDHLIFKKEVNCINYMPIDLLTVETIDYYSNK</sequence>
<dbReference type="PROSITE" id="PS00356">
    <property type="entry name" value="HTH_LACI_1"/>
    <property type="match status" value="1"/>
</dbReference>
<dbReference type="GO" id="GO:0000976">
    <property type="term" value="F:transcription cis-regulatory region binding"/>
    <property type="evidence" value="ECO:0007669"/>
    <property type="project" value="TreeGrafter"/>
</dbReference>
<reference evidence="5 6" key="1">
    <citation type="submission" date="2018-08" db="EMBL/GenBank/DDBJ databases">
        <title>A genome reference for cultivated species of the human gut microbiota.</title>
        <authorList>
            <person name="Zou Y."/>
            <person name="Xue W."/>
            <person name="Luo G."/>
        </authorList>
    </citation>
    <scope>NUCLEOTIDE SEQUENCE [LARGE SCALE GENOMIC DNA]</scope>
    <source>
        <strain evidence="5 6">AM40-30BH</strain>
    </source>
</reference>
<keyword evidence="3" id="KW-0804">Transcription</keyword>
<name>A0A413VMW8_9BACE</name>
<comment type="caution">
    <text evidence="5">The sequence shown here is derived from an EMBL/GenBank/DDBJ whole genome shotgun (WGS) entry which is preliminary data.</text>
</comment>
<dbReference type="GO" id="GO:0003700">
    <property type="term" value="F:DNA-binding transcription factor activity"/>
    <property type="evidence" value="ECO:0007669"/>
    <property type="project" value="TreeGrafter"/>
</dbReference>
<dbReference type="Gene3D" id="3.40.50.2300">
    <property type="match status" value="2"/>
</dbReference>